<evidence type="ECO:0000256" key="5">
    <source>
        <dbReference type="ARBA" id="ARBA00022989"/>
    </source>
</evidence>
<comment type="caution">
    <text evidence="11">The sequence shown here is derived from an EMBL/GenBank/DDBJ whole genome shotgun (WGS) entry which is preliminary data.</text>
</comment>
<dbReference type="PROSITE" id="PS50850">
    <property type="entry name" value="MFS"/>
    <property type="match status" value="1"/>
</dbReference>
<keyword evidence="6 8" id="KW-0472">Membrane</keyword>
<dbReference type="Proteomes" id="UP001349994">
    <property type="component" value="Unassembled WGS sequence"/>
</dbReference>
<feature type="domain" description="CBS" evidence="10">
    <location>
        <begin position="574"/>
        <end position="631"/>
    </location>
</feature>
<dbReference type="SUPFAM" id="SSF103473">
    <property type="entry name" value="MFS general substrate transporter"/>
    <property type="match status" value="1"/>
</dbReference>
<evidence type="ECO:0000256" key="1">
    <source>
        <dbReference type="ARBA" id="ARBA00004651"/>
    </source>
</evidence>
<keyword evidence="12" id="KW-1185">Reference proteome</keyword>
<comment type="subcellular location">
    <subcellularLocation>
        <location evidence="1">Cell membrane</location>
        <topology evidence="1">Multi-pass membrane protein</topology>
    </subcellularLocation>
</comment>
<feature type="transmembrane region" description="Helical" evidence="8">
    <location>
        <begin position="164"/>
        <end position="186"/>
    </location>
</feature>
<organism evidence="11 12">
    <name type="scientific">Adlercreutzia wanghongyangiae</name>
    <dbReference type="NCBI Taxonomy" id="3111451"/>
    <lineage>
        <taxon>Bacteria</taxon>
        <taxon>Bacillati</taxon>
        <taxon>Actinomycetota</taxon>
        <taxon>Coriobacteriia</taxon>
        <taxon>Eggerthellales</taxon>
        <taxon>Eggerthellaceae</taxon>
        <taxon>Adlercreutzia</taxon>
    </lineage>
</organism>
<feature type="transmembrane region" description="Helical" evidence="8">
    <location>
        <begin position="431"/>
        <end position="454"/>
    </location>
</feature>
<evidence type="ECO:0000259" key="9">
    <source>
        <dbReference type="PROSITE" id="PS50850"/>
    </source>
</evidence>
<evidence type="ECO:0000256" key="2">
    <source>
        <dbReference type="ARBA" id="ARBA00022448"/>
    </source>
</evidence>
<dbReference type="InterPro" id="IPR046342">
    <property type="entry name" value="CBS_dom_sf"/>
</dbReference>
<feature type="transmembrane region" description="Helical" evidence="8">
    <location>
        <begin position="299"/>
        <end position="316"/>
    </location>
</feature>
<dbReference type="NCBIfam" id="TIGR00711">
    <property type="entry name" value="efflux_EmrB"/>
    <property type="match status" value="1"/>
</dbReference>
<keyword evidence="3" id="KW-1003">Cell membrane</keyword>
<feature type="transmembrane region" description="Helical" evidence="8">
    <location>
        <begin position="262"/>
        <end position="287"/>
    </location>
</feature>
<dbReference type="RefSeq" id="WP_338211462.1">
    <property type="nucleotide sequence ID" value="NZ_JAYMFF010000024.1"/>
</dbReference>
<keyword evidence="4 8" id="KW-0812">Transmembrane</keyword>
<evidence type="ECO:0000313" key="11">
    <source>
        <dbReference type="EMBL" id="MEC4176894.1"/>
    </source>
</evidence>
<dbReference type="InterPro" id="IPR000644">
    <property type="entry name" value="CBS_dom"/>
</dbReference>
<dbReference type="CDD" id="cd17503">
    <property type="entry name" value="MFS_LmrB_MDR_like"/>
    <property type="match status" value="1"/>
</dbReference>
<protein>
    <submittedName>
        <fullName evidence="11">MDR family MFS transporter</fullName>
    </submittedName>
</protein>
<proteinExistence type="predicted"/>
<evidence type="ECO:0000256" key="4">
    <source>
        <dbReference type="ARBA" id="ARBA00022692"/>
    </source>
</evidence>
<gene>
    <name evidence="11" type="ORF">VIN30_10590</name>
</gene>
<evidence type="ECO:0000256" key="3">
    <source>
        <dbReference type="ARBA" id="ARBA00022475"/>
    </source>
</evidence>
<evidence type="ECO:0000259" key="10">
    <source>
        <dbReference type="PROSITE" id="PS51371"/>
    </source>
</evidence>
<dbReference type="InterPro" id="IPR036259">
    <property type="entry name" value="MFS_trans_sf"/>
</dbReference>
<feature type="transmembrane region" description="Helical" evidence="8">
    <location>
        <begin position="134"/>
        <end position="152"/>
    </location>
</feature>
<evidence type="ECO:0000256" key="7">
    <source>
        <dbReference type="PROSITE-ProRule" id="PRU00703"/>
    </source>
</evidence>
<keyword evidence="5 8" id="KW-1133">Transmembrane helix</keyword>
<dbReference type="PRINTS" id="PR01036">
    <property type="entry name" value="TCRTETB"/>
</dbReference>
<feature type="transmembrane region" description="Helical" evidence="8">
    <location>
        <begin position="198"/>
        <end position="218"/>
    </location>
</feature>
<accession>A0ABU6IKA8</accession>
<evidence type="ECO:0000313" key="12">
    <source>
        <dbReference type="Proteomes" id="UP001349994"/>
    </source>
</evidence>
<feature type="transmembrane region" description="Helical" evidence="8">
    <location>
        <begin position="224"/>
        <end position="241"/>
    </location>
</feature>
<feature type="transmembrane region" description="Helical" evidence="8">
    <location>
        <begin position="47"/>
        <end position="69"/>
    </location>
</feature>
<feature type="transmembrane region" description="Helical" evidence="8">
    <location>
        <begin position="108"/>
        <end position="127"/>
    </location>
</feature>
<dbReference type="PROSITE" id="PS51371">
    <property type="entry name" value="CBS"/>
    <property type="match status" value="2"/>
</dbReference>
<dbReference type="Gene3D" id="1.20.1250.20">
    <property type="entry name" value="MFS general substrate transporter like domains"/>
    <property type="match status" value="1"/>
</dbReference>
<evidence type="ECO:0000256" key="6">
    <source>
        <dbReference type="ARBA" id="ARBA00023136"/>
    </source>
</evidence>
<dbReference type="InterPro" id="IPR004638">
    <property type="entry name" value="EmrB-like"/>
</dbReference>
<feature type="domain" description="CBS" evidence="10">
    <location>
        <begin position="486"/>
        <end position="542"/>
    </location>
</feature>
<dbReference type="PANTHER" id="PTHR42718">
    <property type="entry name" value="MAJOR FACILITATOR SUPERFAMILY MULTIDRUG TRANSPORTER MFSC"/>
    <property type="match status" value="1"/>
</dbReference>
<feature type="transmembrane region" description="Helical" evidence="8">
    <location>
        <begin position="328"/>
        <end position="346"/>
    </location>
</feature>
<dbReference type="Gene3D" id="3.10.580.10">
    <property type="entry name" value="CBS-domain"/>
    <property type="match status" value="1"/>
</dbReference>
<sequence length="645" mass="69065">MGLTGEQLRMVSVLLAGALIAVLNQTLLSPALPVIMDDFRVDATTVQWLTSGYALVEAIVIPLSAYLMGRFTTRQLFIGGMVLFFAGTMLSAFAPIFVLLLLGRMLQAAATGFVMPMVFSIIVLVFPREHRGSAMGLVSLIIGFAPAVGPSLSGVMVETVGWRALFVIVALFTAAVIVGAVVALRDTFAFERAGFDKLSVVLSSLGLLALLYGLSSIASTRTPWIQVGLMLLGLVLMALFVRRQLKLPTPFLRIQVLATREFRVSVIVIGAFQAVLVGSGVLLPIMLQNVLAATPLQTGLIMLPGAILGATTALMAGRLFDKLGARRLVLPGVFLAMAGGIGMIMFSTGTTLVFVACVYTVLMVGLEFTMTPVSTWGLNALTNNVIQHANATSNTLNQICASLGTAILVSLSALSSSLYPSLSSLEQQMAGIHIAFTFAAVILAAVFVLAVFAVRDRGLEPSAQADYVMEAMPTEAGTVIKVGAVMRRDPYYVGQDAQVSKVFRLMIQHKTSGLPVVDDQMRVVGFVSDGDIMKYIGRNDATVLDTTRMLYQAADDEDFAQRVVSLMSLPVRNIATLRAISVRVDTALEEACRLLAERRIKKVPVVSDGKLVGSLSRSDIIRSTMENLTAIEQMARSEDIEGSRA</sequence>
<feature type="domain" description="Major facilitator superfamily (MFS) profile" evidence="9">
    <location>
        <begin position="10"/>
        <end position="458"/>
    </location>
</feature>
<dbReference type="EMBL" id="JAYMFF010000024">
    <property type="protein sequence ID" value="MEC4176894.1"/>
    <property type="molecule type" value="Genomic_DNA"/>
</dbReference>
<dbReference type="Pfam" id="PF00571">
    <property type="entry name" value="CBS"/>
    <property type="match status" value="2"/>
</dbReference>
<feature type="transmembrane region" description="Helical" evidence="8">
    <location>
        <begin position="399"/>
        <end position="419"/>
    </location>
</feature>
<reference evidence="11 12" key="1">
    <citation type="submission" date="2024-01" db="EMBL/GenBank/DDBJ databases">
        <title>novel species in genus Adlercreutzia.</title>
        <authorList>
            <person name="Liu X."/>
        </authorList>
    </citation>
    <scope>NUCLEOTIDE SEQUENCE [LARGE SCALE GENOMIC DNA]</scope>
    <source>
        <strain evidence="11 12">R7</strain>
    </source>
</reference>
<dbReference type="Gene3D" id="1.20.1720.10">
    <property type="entry name" value="Multidrug resistance protein D"/>
    <property type="match status" value="1"/>
</dbReference>
<keyword evidence="7" id="KW-0129">CBS domain</keyword>
<feature type="transmembrane region" description="Helical" evidence="8">
    <location>
        <begin position="352"/>
        <end position="378"/>
    </location>
</feature>
<dbReference type="PANTHER" id="PTHR42718:SF24">
    <property type="entry name" value="MAJOR FACILITATOR SUPERFAMILY (MFS) PROFILE DOMAIN-CONTAINING PROTEIN"/>
    <property type="match status" value="1"/>
</dbReference>
<name>A0ABU6IKA8_9ACTN</name>
<keyword evidence="2" id="KW-0813">Transport</keyword>
<dbReference type="SMART" id="SM00116">
    <property type="entry name" value="CBS"/>
    <property type="match status" value="2"/>
</dbReference>
<dbReference type="InterPro" id="IPR011701">
    <property type="entry name" value="MFS"/>
</dbReference>
<dbReference type="InterPro" id="IPR020846">
    <property type="entry name" value="MFS_dom"/>
</dbReference>
<dbReference type="SUPFAM" id="SSF54631">
    <property type="entry name" value="CBS-domain pair"/>
    <property type="match status" value="1"/>
</dbReference>
<feature type="transmembrane region" description="Helical" evidence="8">
    <location>
        <begin position="76"/>
        <end position="102"/>
    </location>
</feature>
<evidence type="ECO:0000256" key="8">
    <source>
        <dbReference type="SAM" id="Phobius"/>
    </source>
</evidence>
<dbReference type="Pfam" id="PF07690">
    <property type="entry name" value="MFS_1"/>
    <property type="match status" value="1"/>
</dbReference>